<evidence type="ECO:0000313" key="8">
    <source>
        <dbReference type="EMBL" id="NNM74400.1"/>
    </source>
</evidence>
<keyword evidence="5 7" id="KW-0949">S-adenosyl-L-methionine</keyword>
<dbReference type="EC" id="2.1.1.33" evidence="7"/>
<evidence type="ECO:0000256" key="5">
    <source>
        <dbReference type="ARBA" id="ARBA00022691"/>
    </source>
</evidence>
<comment type="caution">
    <text evidence="8">The sequence shown here is derived from an EMBL/GenBank/DDBJ whole genome shotgun (WGS) entry which is preliminary data.</text>
</comment>
<comment type="function">
    <text evidence="2 7">Catalyzes the formation of N(7)-methylguanine at position 46 (m7G46) in tRNA.</text>
</comment>
<organism evidence="8 9">
    <name type="scientific">Enterovirga aerilata</name>
    <dbReference type="NCBI Taxonomy" id="2730920"/>
    <lineage>
        <taxon>Bacteria</taxon>
        <taxon>Pseudomonadati</taxon>
        <taxon>Pseudomonadota</taxon>
        <taxon>Alphaproteobacteria</taxon>
        <taxon>Hyphomicrobiales</taxon>
        <taxon>Methylobacteriaceae</taxon>
        <taxon>Enterovirga</taxon>
    </lineage>
</organism>
<feature type="binding site" evidence="7">
    <location>
        <position position="62"/>
    </location>
    <ligand>
        <name>S-adenosyl-L-methionine</name>
        <dbReference type="ChEBI" id="CHEBI:59789"/>
    </ligand>
</feature>
<dbReference type="GO" id="GO:0043527">
    <property type="term" value="C:tRNA methyltransferase complex"/>
    <property type="evidence" value="ECO:0007669"/>
    <property type="project" value="TreeGrafter"/>
</dbReference>
<keyword evidence="9" id="KW-1185">Reference proteome</keyword>
<keyword evidence="3 7" id="KW-0489">Methyltransferase</keyword>
<comment type="similarity">
    <text evidence="7">Belongs to the class I-like SAM-binding methyltransferase superfamily. TrmB family.</text>
</comment>
<keyword evidence="6 7" id="KW-0819">tRNA processing</keyword>
<protein>
    <recommendedName>
        <fullName evidence="7">tRNA (guanine-N(7)-)-methyltransferase</fullName>
        <ecNumber evidence="7">2.1.1.33</ecNumber>
    </recommendedName>
    <alternativeName>
        <fullName evidence="7">tRNA (guanine(46)-N(7))-methyltransferase</fullName>
    </alternativeName>
    <alternativeName>
        <fullName evidence="7">tRNA(m7G46)-methyltransferase</fullName>
    </alternativeName>
</protein>
<evidence type="ECO:0000256" key="4">
    <source>
        <dbReference type="ARBA" id="ARBA00022679"/>
    </source>
</evidence>
<dbReference type="InterPro" id="IPR029063">
    <property type="entry name" value="SAM-dependent_MTases_sf"/>
</dbReference>
<feature type="binding site" evidence="7">
    <location>
        <position position="114"/>
    </location>
    <ligand>
        <name>S-adenosyl-L-methionine</name>
        <dbReference type="ChEBI" id="CHEBI:59789"/>
    </ligand>
</feature>
<dbReference type="PROSITE" id="PS51625">
    <property type="entry name" value="SAM_MT_TRMB"/>
    <property type="match status" value="1"/>
</dbReference>
<evidence type="ECO:0000313" key="9">
    <source>
        <dbReference type="Proteomes" id="UP000564885"/>
    </source>
</evidence>
<keyword evidence="4 7" id="KW-0808">Transferase</keyword>
<dbReference type="UniPathway" id="UPA00989"/>
<feature type="binding site" evidence="7">
    <location>
        <begin position="210"/>
        <end position="213"/>
    </location>
    <ligand>
        <name>substrate</name>
    </ligand>
</feature>
<evidence type="ECO:0000256" key="2">
    <source>
        <dbReference type="ARBA" id="ARBA00003015"/>
    </source>
</evidence>
<comment type="caution">
    <text evidence="7">Lacks conserved residue(s) required for the propagation of feature annotation.</text>
</comment>
<dbReference type="Proteomes" id="UP000564885">
    <property type="component" value="Unassembled WGS sequence"/>
</dbReference>
<dbReference type="RefSeq" id="WP_171219836.1">
    <property type="nucleotide sequence ID" value="NZ_JABEPP010000005.1"/>
</dbReference>
<dbReference type="EMBL" id="JABEPP010000005">
    <property type="protein sequence ID" value="NNM74400.1"/>
    <property type="molecule type" value="Genomic_DNA"/>
</dbReference>
<dbReference type="InterPro" id="IPR003358">
    <property type="entry name" value="tRNA_(Gua-N-7)_MeTrfase_Trmb"/>
</dbReference>
<dbReference type="PANTHER" id="PTHR23417:SF14">
    <property type="entry name" value="PENTACOTRIPEPTIDE-REPEAT REGION OF PRORP DOMAIN-CONTAINING PROTEIN"/>
    <property type="match status" value="1"/>
</dbReference>
<proteinExistence type="inferred from homology"/>
<name>A0A849IEB4_9HYPH</name>
<dbReference type="SUPFAM" id="SSF53335">
    <property type="entry name" value="S-adenosyl-L-methionine-dependent methyltransferases"/>
    <property type="match status" value="1"/>
</dbReference>
<dbReference type="AlphaFoldDB" id="A0A849IEB4"/>
<reference evidence="8 9" key="1">
    <citation type="submission" date="2020-04" db="EMBL/GenBank/DDBJ databases">
        <title>Enterovirga sp. isolate from soil.</title>
        <authorList>
            <person name="Chea S."/>
            <person name="Kim D.-U."/>
        </authorList>
    </citation>
    <scope>NUCLEOTIDE SEQUENCE [LARGE SCALE GENOMIC DNA]</scope>
    <source>
        <strain evidence="8 9">DB1703</strain>
    </source>
</reference>
<feature type="binding site" evidence="7">
    <location>
        <position position="172"/>
    </location>
    <ligand>
        <name>substrate</name>
    </ligand>
</feature>
<dbReference type="HAMAP" id="MF_01057">
    <property type="entry name" value="tRNA_methyltr_TrmB"/>
    <property type="match status" value="1"/>
</dbReference>
<evidence type="ECO:0000256" key="3">
    <source>
        <dbReference type="ARBA" id="ARBA00022603"/>
    </source>
</evidence>
<evidence type="ECO:0000256" key="7">
    <source>
        <dbReference type="HAMAP-Rule" id="MF_01057"/>
    </source>
</evidence>
<comment type="catalytic activity">
    <reaction evidence="1 7">
        <text>guanosine(46) in tRNA + S-adenosyl-L-methionine = N(7)-methylguanosine(46) in tRNA + S-adenosyl-L-homocysteine</text>
        <dbReference type="Rhea" id="RHEA:42708"/>
        <dbReference type="Rhea" id="RHEA-COMP:10188"/>
        <dbReference type="Rhea" id="RHEA-COMP:10189"/>
        <dbReference type="ChEBI" id="CHEBI:57856"/>
        <dbReference type="ChEBI" id="CHEBI:59789"/>
        <dbReference type="ChEBI" id="CHEBI:74269"/>
        <dbReference type="ChEBI" id="CHEBI:74480"/>
        <dbReference type="EC" id="2.1.1.33"/>
    </reaction>
</comment>
<evidence type="ECO:0000256" key="1">
    <source>
        <dbReference type="ARBA" id="ARBA00000142"/>
    </source>
</evidence>
<accession>A0A849IEB4</accession>
<feature type="binding site" evidence="7">
    <location>
        <position position="87"/>
    </location>
    <ligand>
        <name>S-adenosyl-L-methionine</name>
        <dbReference type="ChEBI" id="CHEBI:59789"/>
    </ligand>
</feature>
<feature type="binding site" evidence="7">
    <location>
        <position position="136"/>
    </location>
    <ligand>
        <name>S-adenosyl-L-methionine</name>
        <dbReference type="ChEBI" id="CHEBI:59789"/>
    </ligand>
</feature>
<sequence length="231" mass="26126">MTAGPEAPGSFFGRRKGKALRPGQADRIARLLPQLRVPVGLEPGSLDPRELFPAQPAEIWLESGFGGGEHLAHQARCNPEVGFIGVEPFVNGVAKLLGVVAAEGLTNIRVWDEDATQLLPALLPCSVDRVYILYPDPWPKRRQRKRRFVSDENLALLARVMKPGAELRFATDIDDYAGWALARVFRSPDFVWTAERPQDWRLPWPDWPGTRYEEKARREGRISSYLTFRRV</sequence>
<feature type="binding site" evidence="7">
    <location>
        <position position="140"/>
    </location>
    <ligand>
        <name>substrate</name>
    </ligand>
</feature>
<dbReference type="Gene3D" id="3.40.50.150">
    <property type="entry name" value="Vaccinia Virus protein VP39"/>
    <property type="match status" value="1"/>
</dbReference>
<dbReference type="PANTHER" id="PTHR23417">
    <property type="entry name" value="3-DEOXY-D-MANNO-OCTULOSONIC-ACID TRANSFERASE/TRNA GUANINE-N 7 - -METHYLTRANSFERASE"/>
    <property type="match status" value="1"/>
</dbReference>
<comment type="pathway">
    <text evidence="7">tRNA modification; N(7)-methylguanine-tRNA biosynthesis.</text>
</comment>
<dbReference type="GO" id="GO:0008176">
    <property type="term" value="F:tRNA (guanine(46)-N7)-methyltransferase activity"/>
    <property type="evidence" value="ECO:0007669"/>
    <property type="project" value="UniProtKB-UniRule"/>
</dbReference>
<gene>
    <name evidence="7 8" type="primary">trmB</name>
    <name evidence="8" type="ORF">HJG44_18750</name>
</gene>
<dbReference type="Pfam" id="PF02390">
    <property type="entry name" value="Methyltransf_4"/>
    <property type="match status" value="1"/>
</dbReference>
<evidence type="ECO:0000256" key="6">
    <source>
        <dbReference type="ARBA" id="ARBA00022694"/>
    </source>
</evidence>
<dbReference type="InterPro" id="IPR055361">
    <property type="entry name" value="tRNA_methyltr_TrmB_bact"/>
</dbReference>